<feature type="compositionally biased region" description="Basic residues" evidence="1">
    <location>
        <begin position="254"/>
        <end position="265"/>
    </location>
</feature>
<gene>
    <name evidence="2" type="ORF">GLOTRDRAFT_128812</name>
</gene>
<dbReference type="EMBL" id="KB469301">
    <property type="protein sequence ID" value="EPQ55589.1"/>
    <property type="molecule type" value="Genomic_DNA"/>
</dbReference>
<dbReference type="Proteomes" id="UP000030669">
    <property type="component" value="Unassembled WGS sequence"/>
</dbReference>
<organism evidence="2 3">
    <name type="scientific">Gloeophyllum trabeum (strain ATCC 11539 / FP-39264 / Madison 617)</name>
    <name type="common">Brown rot fungus</name>
    <dbReference type="NCBI Taxonomy" id="670483"/>
    <lineage>
        <taxon>Eukaryota</taxon>
        <taxon>Fungi</taxon>
        <taxon>Dikarya</taxon>
        <taxon>Basidiomycota</taxon>
        <taxon>Agaricomycotina</taxon>
        <taxon>Agaricomycetes</taxon>
        <taxon>Gloeophyllales</taxon>
        <taxon>Gloeophyllaceae</taxon>
        <taxon>Gloeophyllum</taxon>
    </lineage>
</organism>
<proteinExistence type="predicted"/>
<feature type="region of interest" description="Disordered" evidence="1">
    <location>
        <begin position="1"/>
        <end position="33"/>
    </location>
</feature>
<feature type="compositionally biased region" description="Polar residues" evidence="1">
    <location>
        <begin position="174"/>
        <end position="184"/>
    </location>
</feature>
<feature type="compositionally biased region" description="Acidic residues" evidence="1">
    <location>
        <begin position="270"/>
        <end position="279"/>
    </location>
</feature>
<evidence type="ECO:0000256" key="1">
    <source>
        <dbReference type="SAM" id="MobiDB-lite"/>
    </source>
</evidence>
<dbReference type="KEGG" id="gtr:GLOTRDRAFT_128812"/>
<feature type="region of interest" description="Disordered" evidence="1">
    <location>
        <begin position="56"/>
        <end position="77"/>
    </location>
</feature>
<keyword evidence="3" id="KW-1185">Reference proteome</keyword>
<feature type="compositionally biased region" description="Basic and acidic residues" evidence="1">
    <location>
        <begin position="1"/>
        <end position="13"/>
    </location>
</feature>
<dbReference type="AlphaFoldDB" id="S7RRK2"/>
<dbReference type="HOGENOM" id="CLU_997667_0_0_1"/>
<reference evidence="2 3" key="1">
    <citation type="journal article" date="2012" name="Science">
        <title>The Paleozoic origin of enzymatic lignin decomposition reconstructed from 31 fungal genomes.</title>
        <authorList>
            <person name="Floudas D."/>
            <person name="Binder M."/>
            <person name="Riley R."/>
            <person name="Barry K."/>
            <person name="Blanchette R.A."/>
            <person name="Henrissat B."/>
            <person name="Martinez A.T."/>
            <person name="Otillar R."/>
            <person name="Spatafora J.W."/>
            <person name="Yadav J.S."/>
            <person name="Aerts A."/>
            <person name="Benoit I."/>
            <person name="Boyd A."/>
            <person name="Carlson A."/>
            <person name="Copeland A."/>
            <person name="Coutinho P.M."/>
            <person name="de Vries R.P."/>
            <person name="Ferreira P."/>
            <person name="Findley K."/>
            <person name="Foster B."/>
            <person name="Gaskell J."/>
            <person name="Glotzer D."/>
            <person name="Gorecki P."/>
            <person name="Heitman J."/>
            <person name="Hesse C."/>
            <person name="Hori C."/>
            <person name="Igarashi K."/>
            <person name="Jurgens J.A."/>
            <person name="Kallen N."/>
            <person name="Kersten P."/>
            <person name="Kohler A."/>
            <person name="Kuees U."/>
            <person name="Kumar T.K.A."/>
            <person name="Kuo A."/>
            <person name="LaButti K."/>
            <person name="Larrondo L.F."/>
            <person name="Lindquist E."/>
            <person name="Ling A."/>
            <person name="Lombard V."/>
            <person name="Lucas S."/>
            <person name="Lundell T."/>
            <person name="Martin R."/>
            <person name="McLaughlin D.J."/>
            <person name="Morgenstern I."/>
            <person name="Morin E."/>
            <person name="Murat C."/>
            <person name="Nagy L.G."/>
            <person name="Nolan M."/>
            <person name="Ohm R.A."/>
            <person name="Patyshakuliyeva A."/>
            <person name="Rokas A."/>
            <person name="Ruiz-Duenas F.J."/>
            <person name="Sabat G."/>
            <person name="Salamov A."/>
            <person name="Samejima M."/>
            <person name="Schmutz J."/>
            <person name="Slot J.C."/>
            <person name="St John F."/>
            <person name="Stenlid J."/>
            <person name="Sun H."/>
            <person name="Sun S."/>
            <person name="Syed K."/>
            <person name="Tsang A."/>
            <person name="Wiebenga A."/>
            <person name="Young D."/>
            <person name="Pisabarro A."/>
            <person name="Eastwood D.C."/>
            <person name="Martin F."/>
            <person name="Cullen D."/>
            <person name="Grigoriev I.V."/>
            <person name="Hibbett D.S."/>
        </authorList>
    </citation>
    <scope>NUCLEOTIDE SEQUENCE [LARGE SCALE GENOMIC DNA]</scope>
    <source>
        <strain evidence="2 3">ATCC 11539</strain>
    </source>
</reference>
<feature type="compositionally biased region" description="Low complexity" evidence="1">
    <location>
        <begin position="59"/>
        <end position="77"/>
    </location>
</feature>
<accession>S7RRK2</accession>
<evidence type="ECO:0000313" key="2">
    <source>
        <dbReference type="EMBL" id="EPQ55589.1"/>
    </source>
</evidence>
<feature type="compositionally biased region" description="Polar residues" evidence="1">
    <location>
        <begin position="17"/>
        <end position="27"/>
    </location>
</feature>
<dbReference type="RefSeq" id="XP_007865666.1">
    <property type="nucleotide sequence ID" value="XM_007867475.1"/>
</dbReference>
<sequence length="279" mass="30947">MSSASRPKDEASKFKSRTSLPSQSGSASVAHADASTDECRLINFYVLLDSKQKLIDAQSSGDESAEGAGADSSSGGEMKTFGEVAIEADEYVEKRMDVLAQMVEEGLLWLDRFAENALGRERYASSGLEKLTDAQLAEVARTRRQQRSRLVQSTLPATLLCGLSSKVTEEPSLVQDNASDSGRSGNEEERDPNVALPDVRVIPATPLSPGHIQSGLNREDQNPEYLRTPRMNYRKREREEELGEEAEGIDSPKSRKRRRRSRLYRRIVVDESDDEDNPP</sequence>
<dbReference type="GeneID" id="19301794"/>
<evidence type="ECO:0000313" key="3">
    <source>
        <dbReference type="Proteomes" id="UP000030669"/>
    </source>
</evidence>
<protein>
    <submittedName>
        <fullName evidence="2">Uncharacterized protein</fullName>
    </submittedName>
</protein>
<name>S7RRK2_GLOTA</name>
<feature type="region of interest" description="Disordered" evidence="1">
    <location>
        <begin position="171"/>
        <end position="279"/>
    </location>
</feature>